<keyword evidence="3" id="KW-1185">Reference proteome</keyword>
<name>A0A0D6PAI1_9PROT</name>
<dbReference type="EMBL" id="BANB01000683">
    <property type="protein sequence ID" value="GAN78203.1"/>
    <property type="molecule type" value="Genomic_DNA"/>
</dbReference>
<dbReference type="InterPro" id="IPR011033">
    <property type="entry name" value="PRC_barrel-like_sf"/>
</dbReference>
<dbReference type="AlphaFoldDB" id="A0A0D6PAI1"/>
<dbReference type="InterPro" id="IPR027275">
    <property type="entry name" value="PRC-brl_dom"/>
</dbReference>
<dbReference type="PANTHER" id="PTHR36505">
    <property type="entry name" value="BLR1072 PROTEIN"/>
    <property type="match status" value="1"/>
</dbReference>
<dbReference type="Gene3D" id="2.30.30.240">
    <property type="entry name" value="PRC-barrel domain"/>
    <property type="match status" value="1"/>
</dbReference>
<organism evidence="2 3">
    <name type="scientific">Acidisphaera rubrifaciens HS-AP3</name>
    <dbReference type="NCBI Taxonomy" id="1231350"/>
    <lineage>
        <taxon>Bacteria</taxon>
        <taxon>Pseudomonadati</taxon>
        <taxon>Pseudomonadota</taxon>
        <taxon>Alphaproteobacteria</taxon>
        <taxon>Acetobacterales</taxon>
        <taxon>Acetobacteraceae</taxon>
        <taxon>Acidisphaera</taxon>
    </lineage>
</organism>
<dbReference type="RefSeq" id="WP_148360656.1">
    <property type="nucleotide sequence ID" value="NZ_BANB01000683.1"/>
</dbReference>
<sequence>MKMIPAGETMPILGHDVDGPDGQNIGKLVDVLVDAGGVPRAAVLDVGGFLGVGNRVVSVEWDALHFHLRSADHAIVTTLTPDQIRAAPEYKDPGQAAPVVVAPRHR</sequence>
<dbReference type="OrthoDB" id="8021018at2"/>
<evidence type="ECO:0000259" key="1">
    <source>
        <dbReference type="Pfam" id="PF05239"/>
    </source>
</evidence>
<protein>
    <submittedName>
        <fullName evidence="2">PRC-barrel protein</fullName>
    </submittedName>
</protein>
<reference evidence="2 3" key="1">
    <citation type="submission" date="2012-11" db="EMBL/GenBank/DDBJ databases">
        <title>Whole genome sequence of Acidisphaera rubrifaciens HS-AP3.</title>
        <authorList>
            <person name="Azuma Y."/>
            <person name="Higashiura N."/>
            <person name="Hirakawa H."/>
            <person name="Matsushita K."/>
        </authorList>
    </citation>
    <scope>NUCLEOTIDE SEQUENCE [LARGE SCALE GENOMIC DNA]</scope>
    <source>
        <strain evidence="2 3">HS-AP3</strain>
    </source>
</reference>
<dbReference type="Proteomes" id="UP000032680">
    <property type="component" value="Unassembled WGS sequence"/>
</dbReference>
<dbReference type="PANTHER" id="PTHR36505:SF1">
    <property type="entry name" value="BLR1072 PROTEIN"/>
    <property type="match status" value="1"/>
</dbReference>
<accession>A0A0D6PAI1</accession>
<proteinExistence type="predicted"/>
<dbReference type="Pfam" id="PF05239">
    <property type="entry name" value="PRC"/>
    <property type="match status" value="1"/>
</dbReference>
<evidence type="ECO:0000313" key="3">
    <source>
        <dbReference type="Proteomes" id="UP000032680"/>
    </source>
</evidence>
<gene>
    <name evidence="2" type="ORF">Asru_0684_02</name>
</gene>
<comment type="caution">
    <text evidence="2">The sequence shown here is derived from an EMBL/GenBank/DDBJ whole genome shotgun (WGS) entry which is preliminary data.</text>
</comment>
<dbReference type="SUPFAM" id="SSF50346">
    <property type="entry name" value="PRC-barrel domain"/>
    <property type="match status" value="1"/>
</dbReference>
<feature type="domain" description="PRC-barrel" evidence="1">
    <location>
        <begin position="20"/>
        <end position="78"/>
    </location>
</feature>
<evidence type="ECO:0000313" key="2">
    <source>
        <dbReference type="EMBL" id="GAN78203.1"/>
    </source>
</evidence>